<keyword evidence="2" id="KW-1133">Transmembrane helix</keyword>
<feature type="signal peptide" evidence="3">
    <location>
        <begin position="1"/>
        <end position="27"/>
    </location>
</feature>
<sequence>MMTTTSPLRALSLVLGASLFGATFVLADPNAPCYFPGGGLAPGYFACHAFGAEVSSCCAPGWTCFSNSLCIATTETRSWPNITLGAVQRGACTAPKWSNEFCGSVCLTGEGADGHLAACGNDRYCCWSDFEAGKCNCDEGGGSFSIAAGLAQTIIQVTDATFTGTPSVSVVTTKPALRTTSDSTIVSITSGSTFATSVTSSRATAATASETATETPEPGGNGRTLKIALGVAIPLGLLAIGLVAGWLIMRRRVNGPSSTGREPLEPTVADNPVGDTEDLTETHPHAPMRSFGEHYSGYNGTGNINTRG</sequence>
<feature type="compositionally biased region" description="Low complexity" evidence="1">
    <location>
        <begin position="199"/>
        <end position="215"/>
    </location>
</feature>
<dbReference type="Proteomes" id="UP001321749">
    <property type="component" value="Unassembled WGS sequence"/>
</dbReference>
<comment type="caution">
    <text evidence="4">The sequence shown here is derived from an EMBL/GenBank/DDBJ whole genome shotgun (WGS) entry which is preliminary data.</text>
</comment>
<feature type="chain" id="PRO_5043496895" description="Mid2 domain-containing protein" evidence="3">
    <location>
        <begin position="28"/>
        <end position="308"/>
    </location>
</feature>
<keyword evidence="5" id="KW-1185">Reference proteome</keyword>
<dbReference type="AlphaFoldDB" id="A0AAV9HNE7"/>
<reference evidence="4" key="1">
    <citation type="journal article" date="2023" name="Mol. Phylogenet. Evol.">
        <title>Genome-scale phylogeny and comparative genomics of the fungal order Sordariales.</title>
        <authorList>
            <person name="Hensen N."/>
            <person name="Bonometti L."/>
            <person name="Westerberg I."/>
            <person name="Brannstrom I.O."/>
            <person name="Guillou S."/>
            <person name="Cros-Aarteil S."/>
            <person name="Calhoun S."/>
            <person name="Haridas S."/>
            <person name="Kuo A."/>
            <person name="Mondo S."/>
            <person name="Pangilinan J."/>
            <person name="Riley R."/>
            <person name="LaButti K."/>
            <person name="Andreopoulos B."/>
            <person name="Lipzen A."/>
            <person name="Chen C."/>
            <person name="Yan M."/>
            <person name="Daum C."/>
            <person name="Ng V."/>
            <person name="Clum A."/>
            <person name="Steindorff A."/>
            <person name="Ohm R.A."/>
            <person name="Martin F."/>
            <person name="Silar P."/>
            <person name="Natvig D.O."/>
            <person name="Lalanne C."/>
            <person name="Gautier V."/>
            <person name="Ament-Velasquez S.L."/>
            <person name="Kruys A."/>
            <person name="Hutchinson M.I."/>
            <person name="Powell A.J."/>
            <person name="Barry K."/>
            <person name="Miller A.N."/>
            <person name="Grigoriev I.V."/>
            <person name="Debuchy R."/>
            <person name="Gladieux P."/>
            <person name="Hiltunen Thoren M."/>
            <person name="Johannesson H."/>
        </authorList>
    </citation>
    <scope>NUCLEOTIDE SEQUENCE</scope>
    <source>
        <strain evidence="4">PSN324</strain>
    </source>
</reference>
<evidence type="ECO:0000256" key="2">
    <source>
        <dbReference type="SAM" id="Phobius"/>
    </source>
</evidence>
<organism evidence="4 5">
    <name type="scientific">Cladorrhinum samala</name>
    <dbReference type="NCBI Taxonomy" id="585594"/>
    <lineage>
        <taxon>Eukaryota</taxon>
        <taxon>Fungi</taxon>
        <taxon>Dikarya</taxon>
        <taxon>Ascomycota</taxon>
        <taxon>Pezizomycotina</taxon>
        <taxon>Sordariomycetes</taxon>
        <taxon>Sordariomycetidae</taxon>
        <taxon>Sordariales</taxon>
        <taxon>Podosporaceae</taxon>
        <taxon>Cladorrhinum</taxon>
    </lineage>
</organism>
<dbReference type="EMBL" id="MU864988">
    <property type="protein sequence ID" value="KAK4461574.1"/>
    <property type="molecule type" value="Genomic_DNA"/>
</dbReference>
<reference evidence="4" key="2">
    <citation type="submission" date="2023-06" db="EMBL/GenBank/DDBJ databases">
        <authorList>
            <consortium name="Lawrence Berkeley National Laboratory"/>
            <person name="Mondo S.J."/>
            <person name="Hensen N."/>
            <person name="Bonometti L."/>
            <person name="Westerberg I."/>
            <person name="Brannstrom I.O."/>
            <person name="Guillou S."/>
            <person name="Cros-Aarteil S."/>
            <person name="Calhoun S."/>
            <person name="Haridas S."/>
            <person name="Kuo A."/>
            <person name="Pangilinan J."/>
            <person name="Riley R."/>
            <person name="Labutti K."/>
            <person name="Andreopoulos B."/>
            <person name="Lipzen A."/>
            <person name="Chen C."/>
            <person name="Yanf M."/>
            <person name="Daum C."/>
            <person name="Ng V."/>
            <person name="Clum A."/>
            <person name="Steindorff A."/>
            <person name="Ohm R."/>
            <person name="Martin F."/>
            <person name="Silar P."/>
            <person name="Natvig D."/>
            <person name="Lalanne C."/>
            <person name="Gautier V."/>
            <person name="Ament-Velasquez S.L."/>
            <person name="Kruys A."/>
            <person name="Hutchinson M.I."/>
            <person name="Powell A.J."/>
            <person name="Barry K."/>
            <person name="Miller A.N."/>
            <person name="Grigoriev I.V."/>
            <person name="Debuchy R."/>
            <person name="Gladieux P."/>
            <person name="Thoren M.H."/>
            <person name="Johannesson H."/>
        </authorList>
    </citation>
    <scope>NUCLEOTIDE SEQUENCE</scope>
    <source>
        <strain evidence="4">PSN324</strain>
    </source>
</reference>
<evidence type="ECO:0000313" key="5">
    <source>
        <dbReference type="Proteomes" id="UP001321749"/>
    </source>
</evidence>
<protein>
    <recommendedName>
        <fullName evidence="6">Mid2 domain-containing protein</fullName>
    </recommendedName>
</protein>
<keyword evidence="3" id="KW-0732">Signal</keyword>
<feature type="region of interest" description="Disordered" evidence="1">
    <location>
        <begin position="199"/>
        <end position="222"/>
    </location>
</feature>
<evidence type="ECO:0000256" key="3">
    <source>
        <dbReference type="SAM" id="SignalP"/>
    </source>
</evidence>
<evidence type="ECO:0008006" key="6">
    <source>
        <dbReference type="Google" id="ProtNLM"/>
    </source>
</evidence>
<keyword evidence="2" id="KW-0812">Transmembrane</keyword>
<feature type="transmembrane region" description="Helical" evidence="2">
    <location>
        <begin position="227"/>
        <end position="248"/>
    </location>
</feature>
<evidence type="ECO:0000313" key="4">
    <source>
        <dbReference type="EMBL" id="KAK4461574.1"/>
    </source>
</evidence>
<name>A0AAV9HNE7_9PEZI</name>
<accession>A0AAV9HNE7</accession>
<proteinExistence type="predicted"/>
<evidence type="ECO:0000256" key="1">
    <source>
        <dbReference type="SAM" id="MobiDB-lite"/>
    </source>
</evidence>
<gene>
    <name evidence="4" type="ORF">QBC42DRAFT_347082</name>
</gene>
<keyword evidence="2" id="KW-0472">Membrane</keyword>
<feature type="region of interest" description="Disordered" evidence="1">
    <location>
        <begin position="255"/>
        <end position="308"/>
    </location>
</feature>